<reference evidence="3 4" key="1">
    <citation type="submission" date="2022-10" db="EMBL/GenBank/DDBJ databases">
        <title>The complete genomes of actinobacterial strains from the NBC collection.</title>
        <authorList>
            <person name="Joergensen T.S."/>
            <person name="Alvarez Arevalo M."/>
            <person name="Sterndorff E.B."/>
            <person name="Faurdal D."/>
            <person name="Vuksanovic O."/>
            <person name="Mourched A.-S."/>
            <person name="Charusanti P."/>
            <person name="Shaw S."/>
            <person name="Blin K."/>
            <person name="Weber T."/>
        </authorList>
    </citation>
    <scope>NUCLEOTIDE SEQUENCE [LARGE SCALE GENOMIC DNA]</scope>
    <source>
        <strain evidence="3 4">NBC 01752</strain>
    </source>
</reference>
<accession>A0ABZ1HVG0</accession>
<evidence type="ECO:0000256" key="1">
    <source>
        <dbReference type="SAM" id="MobiDB-lite"/>
    </source>
</evidence>
<dbReference type="RefSeq" id="WP_326757326.1">
    <property type="nucleotide sequence ID" value="NZ_CP109135.1"/>
</dbReference>
<dbReference type="EMBL" id="CP109135">
    <property type="protein sequence ID" value="WSD21308.1"/>
    <property type="molecule type" value="Genomic_DNA"/>
</dbReference>
<feature type="compositionally biased region" description="Basic and acidic residues" evidence="1">
    <location>
        <begin position="189"/>
        <end position="207"/>
    </location>
</feature>
<feature type="region of interest" description="Disordered" evidence="1">
    <location>
        <begin position="179"/>
        <end position="207"/>
    </location>
</feature>
<evidence type="ECO:0008006" key="5">
    <source>
        <dbReference type="Google" id="ProtNLM"/>
    </source>
</evidence>
<evidence type="ECO:0000313" key="3">
    <source>
        <dbReference type="EMBL" id="WSD21308.1"/>
    </source>
</evidence>
<dbReference type="Proteomes" id="UP001340816">
    <property type="component" value="Chromosome"/>
</dbReference>
<evidence type="ECO:0000313" key="4">
    <source>
        <dbReference type="Proteomes" id="UP001340816"/>
    </source>
</evidence>
<protein>
    <recommendedName>
        <fullName evidence="5">Core-binding (CB) domain-containing protein</fullName>
    </recommendedName>
</protein>
<organism evidence="3 4">
    <name type="scientific">Streptomyces phaeochromogenes</name>
    <dbReference type="NCBI Taxonomy" id="1923"/>
    <lineage>
        <taxon>Bacteria</taxon>
        <taxon>Bacillati</taxon>
        <taxon>Actinomycetota</taxon>
        <taxon>Actinomycetes</taxon>
        <taxon>Kitasatosporales</taxon>
        <taxon>Streptomycetaceae</taxon>
        <taxon>Streptomyces</taxon>
        <taxon>Streptomyces phaeochromogenes group</taxon>
    </lineage>
</organism>
<sequence>MPQADIPLDTADLSTLADRQQARFTTGHSPVSVRRYARFSDFVRASVRSRNGRDRAALLTLHPAAYPLAPTWLAAIAEASPETADHRHPSAAMSSVRLLSRMTPDHRNGVPRQLDGSVGWSVPGASARVWPNGRVELRGNTGAELAGQLEGSEWDHWKVAAVADAGLRLLCRPEARHVTRTGQPSGWHRPFDRSDSTELGRERKGRQLYDGSTAASCSCGWRVTAASQLGARALAEQHRREATSGEPA</sequence>
<name>A0ABZ1HVG0_STRPH</name>
<proteinExistence type="predicted"/>
<evidence type="ECO:0000313" key="2">
    <source>
        <dbReference type="EMBL" id="WSD11741.1"/>
    </source>
</evidence>
<gene>
    <name evidence="2" type="ORF">OHB35_00070</name>
    <name evidence="3" type="ORF">OHB35_53265</name>
</gene>
<keyword evidence="4" id="KW-1185">Reference proteome</keyword>
<dbReference type="EMBL" id="CP109135">
    <property type="protein sequence ID" value="WSD11741.1"/>
    <property type="molecule type" value="Genomic_DNA"/>
</dbReference>